<organism evidence="8 9">
    <name type="scientific">Phytomonospora endophytica</name>
    <dbReference type="NCBI Taxonomy" id="714109"/>
    <lineage>
        <taxon>Bacteria</taxon>
        <taxon>Bacillati</taxon>
        <taxon>Actinomycetota</taxon>
        <taxon>Actinomycetes</taxon>
        <taxon>Micromonosporales</taxon>
        <taxon>Micromonosporaceae</taxon>
        <taxon>Phytomonospora</taxon>
    </lineage>
</organism>
<evidence type="ECO:0000256" key="1">
    <source>
        <dbReference type="ARBA" id="ARBA00022553"/>
    </source>
</evidence>
<dbReference type="EMBL" id="JACHGT010000011">
    <property type="protein sequence ID" value="MBB6037176.1"/>
    <property type="molecule type" value="Genomic_DNA"/>
</dbReference>
<keyword evidence="1 5" id="KW-0597">Phosphoprotein</keyword>
<keyword evidence="9" id="KW-1185">Reference proteome</keyword>
<gene>
    <name evidence="8" type="ORF">HNR73_005049</name>
</gene>
<dbReference type="PROSITE" id="PS50110">
    <property type="entry name" value="RESPONSE_REGULATORY"/>
    <property type="match status" value="1"/>
</dbReference>
<dbReference type="PRINTS" id="PR00038">
    <property type="entry name" value="HTHLUXR"/>
</dbReference>
<comment type="caution">
    <text evidence="8">The sequence shown here is derived from an EMBL/GenBank/DDBJ whole genome shotgun (WGS) entry which is preliminary data.</text>
</comment>
<feature type="domain" description="Response regulatory" evidence="7">
    <location>
        <begin position="5"/>
        <end position="123"/>
    </location>
</feature>
<evidence type="ECO:0000256" key="3">
    <source>
        <dbReference type="ARBA" id="ARBA00023125"/>
    </source>
</evidence>
<reference evidence="8 9" key="1">
    <citation type="submission" date="2020-08" db="EMBL/GenBank/DDBJ databases">
        <title>Genomic Encyclopedia of Type Strains, Phase IV (KMG-IV): sequencing the most valuable type-strain genomes for metagenomic binning, comparative biology and taxonomic classification.</title>
        <authorList>
            <person name="Goeker M."/>
        </authorList>
    </citation>
    <scope>NUCLEOTIDE SEQUENCE [LARGE SCALE GENOMIC DNA]</scope>
    <source>
        <strain evidence="8 9">YIM 65646</strain>
    </source>
</reference>
<proteinExistence type="predicted"/>
<dbReference type="Proteomes" id="UP000548476">
    <property type="component" value="Unassembled WGS sequence"/>
</dbReference>
<dbReference type="GO" id="GO:0003677">
    <property type="term" value="F:DNA binding"/>
    <property type="evidence" value="ECO:0007669"/>
    <property type="project" value="UniProtKB-KW"/>
</dbReference>
<dbReference type="Pfam" id="PF00196">
    <property type="entry name" value="GerE"/>
    <property type="match status" value="1"/>
</dbReference>
<dbReference type="Pfam" id="PF00072">
    <property type="entry name" value="Response_reg"/>
    <property type="match status" value="1"/>
</dbReference>
<keyword evidence="3 8" id="KW-0238">DNA-binding</keyword>
<evidence type="ECO:0000313" key="8">
    <source>
        <dbReference type="EMBL" id="MBB6037176.1"/>
    </source>
</evidence>
<evidence type="ECO:0000259" key="6">
    <source>
        <dbReference type="PROSITE" id="PS50043"/>
    </source>
</evidence>
<dbReference type="GO" id="GO:0000160">
    <property type="term" value="P:phosphorelay signal transduction system"/>
    <property type="evidence" value="ECO:0007669"/>
    <property type="project" value="InterPro"/>
</dbReference>
<evidence type="ECO:0000313" key="9">
    <source>
        <dbReference type="Proteomes" id="UP000548476"/>
    </source>
</evidence>
<dbReference type="SUPFAM" id="SSF52172">
    <property type="entry name" value="CheY-like"/>
    <property type="match status" value="1"/>
</dbReference>
<dbReference type="SMART" id="SM00421">
    <property type="entry name" value="HTH_LUXR"/>
    <property type="match status" value="1"/>
</dbReference>
<dbReference type="InterPro" id="IPR039420">
    <property type="entry name" value="WalR-like"/>
</dbReference>
<sequence length="222" mass="24075">MTPIRLVVADDQSLIRLALRVLVADEDDIELAGEAEDGPGALELVTRERPDVALLDIRMPTMDGLEVLRRICADPVLSGTRVVIMTTFDIDRYVFEALSAGAAGFVTKDTDPGEILRAVRVVAGGESLLSPSVTRKVIGHFSARTPGPAVEPHPRLSSLTAREREILGWVATGRSNDEIAERLVVSPATVRTHIGRSMMKLGARDRAQLVVFAYRSGVEIPE</sequence>
<dbReference type="AlphaFoldDB" id="A0A841FLZ8"/>
<dbReference type="InterPro" id="IPR011006">
    <property type="entry name" value="CheY-like_superfamily"/>
</dbReference>
<dbReference type="RefSeq" id="WP_184789993.1">
    <property type="nucleotide sequence ID" value="NZ_BONT01000106.1"/>
</dbReference>
<dbReference type="InterPro" id="IPR058245">
    <property type="entry name" value="NreC/VraR/RcsB-like_REC"/>
</dbReference>
<dbReference type="CDD" id="cd17535">
    <property type="entry name" value="REC_NarL-like"/>
    <property type="match status" value="1"/>
</dbReference>
<evidence type="ECO:0000259" key="7">
    <source>
        <dbReference type="PROSITE" id="PS50110"/>
    </source>
</evidence>
<evidence type="ECO:0000256" key="4">
    <source>
        <dbReference type="ARBA" id="ARBA00023163"/>
    </source>
</evidence>
<dbReference type="PANTHER" id="PTHR43214:SF24">
    <property type="entry name" value="TRANSCRIPTIONAL REGULATORY PROTEIN NARL-RELATED"/>
    <property type="match status" value="1"/>
</dbReference>
<accession>A0A841FLZ8</accession>
<dbReference type="SMART" id="SM00448">
    <property type="entry name" value="REC"/>
    <property type="match status" value="1"/>
</dbReference>
<dbReference type="PROSITE" id="PS00622">
    <property type="entry name" value="HTH_LUXR_1"/>
    <property type="match status" value="1"/>
</dbReference>
<dbReference type="InterPro" id="IPR000792">
    <property type="entry name" value="Tscrpt_reg_LuxR_C"/>
</dbReference>
<dbReference type="Gene3D" id="3.40.50.2300">
    <property type="match status" value="1"/>
</dbReference>
<dbReference type="SUPFAM" id="SSF46894">
    <property type="entry name" value="C-terminal effector domain of the bipartite response regulators"/>
    <property type="match status" value="1"/>
</dbReference>
<feature type="modified residue" description="4-aspartylphosphate" evidence="5">
    <location>
        <position position="56"/>
    </location>
</feature>
<protein>
    <submittedName>
        <fullName evidence="8">DNA-binding NarL/FixJ family response regulator</fullName>
    </submittedName>
</protein>
<dbReference type="PROSITE" id="PS50043">
    <property type="entry name" value="HTH_LUXR_2"/>
    <property type="match status" value="1"/>
</dbReference>
<dbReference type="GO" id="GO:0006355">
    <property type="term" value="P:regulation of DNA-templated transcription"/>
    <property type="evidence" value="ECO:0007669"/>
    <property type="project" value="InterPro"/>
</dbReference>
<keyword evidence="2" id="KW-0805">Transcription regulation</keyword>
<evidence type="ECO:0000256" key="5">
    <source>
        <dbReference type="PROSITE-ProRule" id="PRU00169"/>
    </source>
</evidence>
<dbReference type="PANTHER" id="PTHR43214">
    <property type="entry name" value="TWO-COMPONENT RESPONSE REGULATOR"/>
    <property type="match status" value="1"/>
</dbReference>
<dbReference type="InterPro" id="IPR016032">
    <property type="entry name" value="Sig_transdc_resp-reg_C-effctor"/>
</dbReference>
<keyword evidence="4" id="KW-0804">Transcription</keyword>
<evidence type="ECO:0000256" key="2">
    <source>
        <dbReference type="ARBA" id="ARBA00023015"/>
    </source>
</evidence>
<feature type="domain" description="HTH luxR-type" evidence="6">
    <location>
        <begin position="152"/>
        <end position="217"/>
    </location>
</feature>
<dbReference type="CDD" id="cd06170">
    <property type="entry name" value="LuxR_C_like"/>
    <property type="match status" value="1"/>
</dbReference>
<name>A0A841FLZ8_9ACTN</name>
<dbReference type="InterPro" id="IPR001789">
    <property type="entry name" value="Sig_transdc_resp-reg_receiver"/>
</dbReference>